<protein>
    <submittedName>
        <fullName evidence="3">Uncharacterized protein</fullName>
    </submittedName>
</protein>
<dbReference type="RefSeq" id="WP_067480359.1">
    <property type="nucleotide sequence ID" value="NZ_BJUG01000003.1"/>
</dbReference>
<comment type="caution">
    <text evidence="3">The sequence shown here is derived from an EMBL/GenBank/DDBJ whole genome shotgun (WGS) entry which is preliminary data.</text>
</comment>
<dbReference type="EMBL" id="LWMN01000001">
    <property type="protein sequence ID" value="OAQ56850.1"/>
    <property type="molecule type" value="Genomic_DNA"/>
</dbReference>
<keyword evidence="1" id="KW-1133">Transmembrane helix</keyword>
<dbReference type="AlphaFoldDB" id="A0A179EV77"/>
<feature type="transmembrane region" description="Helical" evidence="1">
    <location>
        <begin position="77"/>
        <end position="95"/>
    </location>
</feature>
<gene>
    <name evidence="3" type="ORF">A6E74_00305</name>
    <name evidence="2" type="ORF">ETH01_08370</name>
</gene>
<dbReference type="OrthoDB" id="1653665at2"/>
<reference evidence="2 5" key="2">
    <citation type="submission" date="2019-07" db="EMBL/GenBank/DDBJ databases">
        <title>Whole genome shotgun sequence of Enterococcus thailandicus NBRC 101867.</title>
        <authorList>
            <person name="Hosoyama A."/>
            <person name="Uohara A."/>
            <person name="Ohji S."/>
            <person name="Ichikawa N."/>
        </authorList>
    </citation>
    <scope>NUCLEOTIDE SEQUENCE [LARGE SCALE GENOMIC DNA]</scope>
    <source>
        <strain evidence="2 5">NBRC 101867</strain>
    </source>
</reference>
<name>A0A179EV77_ENTTH</name>
<reference evidence="3 4" key="1">
    <citation type="submission" date="2016-04" db="EMBL/GenBank/DDBJ databases">
        <title>Draft genome of an Enterococcus thailandicus strain isolated from bovine feces.</title>
        <authorList>
            <person name="Beukers A.G."/>
            <person name="Zaheer R."/>
            <person name="Goji N."/>
            <person name="Cook S.R."/>
            <person name="Amoako K."/>
            <person name="Chaves A.V."/>
            <person name="Ward M.P."/>
            <person name="Mcallister T.A."/>
        </authorList>
    </citation>
    <scope>NUCLEOTIDE SEQUENCE [LARGE SCALE GENOMIC DNA]</scope>
    <source>
        <strain evidence="3 4">F0711D 46</strain>
    </source>
</reference>
<dbReference type="Proteomes" id="UP000078516">
    <property type="component" value="Unassembled WGS sequence"/>
</dbReference>
<keyword evidence="1" id="KW-0472">Membrane</keyword>
<proteinExistence type="predicted"/>
<evidence type="ECO:0000313" key="2">
    <source>
        <dbReference type="EMBL" id="GEK36550.1"/>
    </source>
</evidence>
<dbReference type="Proteomes" id="UP000321361">
    <property type="component" value="Unassembled WGS sequence"/>
</dbReference>
<feature type="transmembrane region" description="Helical" evidence="1">
    <location>
        <begin position="20"/>
        <end position="39"/>
    </location>
</feature>
<evidence type="ECO:0000256" key="1">
    <source>
        <dbReference type="SAM" id="Phobius"/>
    </source>
</evidence>
<dbReference type="EMBL" id="BJUG01000003">
    <property type="protein sequence ID" value="GEK36550.1"/>
    <property type="molecule type" value="Genomic_DNA"/>
</dbReference>
<organism evidence="3 4">
    <name type="scientific">Enterococcus thailandicus</name>
    <dbReference type="NCBI Taxonomy" id="417368"/>
    <lineage>
        <taxon>Bacteria</taxon>
        <taxon>Bacillati</taxon>
        <taxon>Bacillota</taxon>
        <taxon>Bacilli</taxon>
        <taxon>Lactobacillales</taxon>
        <taxon>Enterococcaceae</taxon>
        <taxon>Enterococcus</taxon>
    </lineage>
</organism>
<accession>A0A179EV77</accession>
<keyword evidence="1" id="KW-0812">Transmembrane</keyword>
<evidence type="ECO:0000313" key="5">
    <source>
        <dbReference type="Proteomes" id="UP000321361"/>
    </source>
</evidence>
<sequence length="101" mass="11497">MQRETNETLHIHFGVKTAGLLLLACIFGGIFIPYLFYLANWSINLGVMLFLPISLATVLAVNPYFIQTKRGFCKGFFITFGISLIILEILAYIWIYQGIIF</sequence>
<evidence type="ECO:0000313" key="4">
    <source>
        <dbReference type="Proteomes" id="UP000078516"/>
    </source>
</evidence>
<keyword evidence="4" id="KW-1185">Reference proteome</keyword>
<dbReference type="PATRIC" id="fig|417368.6.peg.22"/>
<evidence type="ECO:0000313" key="3">
    <source>
        <dbReference type="EMBL" id="OAQ56850.1"/>
    </source>
</evidence>
<feature type="transmembrane region" description="Helical" evidence="1">
    <location>
        <begin position="45"/>
        <end position="65"/>
    </location>
</feature>